<feature type="transmembrane region" description="Helical" evidence="1">
    <location>
        <begin position="29"/>
        <end position="49"/>
    </location>
</feature>
<evidence type="ECO:0000256" key="1">
    <source>
        <dbReference type="SAM" id="Phobius"/>
    </source>
</evidence>
<reference evidence="2 3" key="1">
    <citation type="submission" date="2024-07" db="EMBL/GenBank/DDBJ databases">
        <authorList>
            <person name="Akdeniz Z."/>
        </authorList>
    </citation>
    <scope>NUCLEOTIDE SEQUENCE [LARGE SCALE GENOMIC DNA]</scope>
</reference>
<evidence type="ECO:0000313" key="2">
    <source>
        <dbReference type="EMBL" id="CAL6037794.1"/>
    </source>
</evidence>
<dbReference type="EMBL" id="CAXDID020000137">
    <property type="protein sequence ID" value="CAL6037794.1"/>
    <property type="molecule type" value="Genomic_DNA"/>
</dbReference>
<gene>
    <name evidence="2" type="ORF">HINF_LOCUS37063</name>
</gene>
<protein>
    <submittedName>
        <fullName evidence="2">Hypothetical_protein</fullName>
    </submittedName>
</protein>
<name>A0ABP1JGN5_9EUKA</name>
<proteinExistence type="predicted"/>
<comment type="caution">
    <text evidence="2">The sequence shown here is derived from an EMBL/GenBank/DDBJ whole genome shotgun (WGS) entry which is preliminary data.</text>
</comment>
<sequence length="772" mass="90520">MHLYIGIAYLIITWIHIYICLYFLPKALLIWFSVLPSVLLIFNGSVRISGQEQQIVSIMFALIGFFSLVILKFIQLTTEKQIRNHEQLDQLHTQEVTQSSYSTSKKFTVAFILKDFIMSMHSINDKQYLFTKLMFNLKLIQKSVLEQSIVIWKSSLEEQTICVIMMIDMYNIKFKSPELKQQLKTFCMNIVRQKQQVQQLQYKHDKVQEQPIKVNFEIKGILELLIYEVTGYYFDKGKVIGDPQLIRDTVQIHYNEYNLSMLTQYQTRQLNDLITSLISKAAEYVNIKNEIIEHSQQINVADQHLLNLFDSLTTLKLQLTNQLIKLTGDFPLSLAAAWTTAHVMHQIIEEERFGLSYLYQAIQKIKPPVESDKVTTESFTEYLSQVTIFDQKILQKQSSFTNTLYVNKPVLFDPQIQIIQNEHGESQSQINKKDLLYLQKLQNSTNYHNKLFKYLNTLFYLLIQICQLIIAFYLFTMNKYENTNLQEQTDYFDLQHILIVNPKSSCSDILNICNQIDLNMQNVQFERQYQTTSQVVNTPTFVQSLCSYCHNETIKQDSLDILVQSLLDSVQMSAIPILGSLTFNIEQHLNIFFNKYQLIVLFGIVVFMIQLTLLSGNKLFFEKQLKLLMHKIKQILIYLQQLKITSCISQKNNIYQYKVQLEKSKKFEKQHENQKTELIAGALPQIKSRDQYCDKFLTQIICIILFGTVTVLCEYMSIIKYNIVEQLFQQVCGRRLIELRGLFYVINFVETKQCQACQYFHFAPNKNNANNE</sequence>
<keyword evidence="1" id="KW-0812">Transmembrane</keyword>
<feature type="transmembrane region" description="Helical" evidence="1">
    <location>
        <begin position="696"/>
        <end position="718"/>
    </location>
</feature>
<keyword evidence="3" id="KW-1185">Reference proteome</keyword>
<evidence type="ECO:0000313" key="3">
    <source>
        <dbReference type="Proteomes" id="UP001642409"/>
    </source>
</evidence>
<feature type="transmembrane region" description="Helical" evidence="1">
    <location>
        <begin position="55"/>
        <end position="74"/>
    </location>
</feature>
<keyword evidence="1" id="KW-1133">Transmembrane helix</keyword>
<accession>A0ABP1JGN5</accession>
<organism evidence="2 3">
    <name type="scientific">Hexamita inflata</name>
    <dbReference type="NCBI Taxonomy" id="28002"/>
    <lineage>
        <taxon>Eukaryota</taxon>
        <taxon>Metamonada</taxon>
        <taxon>Diplomonadida</taxon>
        <taxon>Hexamitidae</taxon>
        <taxon>Hexamitinae</taxon>
        <taxon>Hexamita</taxon>
    </lineage>
</organism>
<feature type="transmembrane region" description="Helical" evidence="1">
    <location>
        <begin position="598"/>
        <end position="621"/>
    </location>
</feature>
<feature type="transmembrane region" description="Helical" evidence="1">
    <location>
        <begin position="458"/>
        <end position="475"/>
    </location>
</feature>
<keyword evidence="1" id="KW-0472">Membrane</keyword>
<dbReference type="Proteomes" id="UP001642409">
    <property type="component" value="Unassembled WGS sequence"/>
</dbReference>
<feature type="transmembrane region" description="Helical" evidence="1">
    <location>
        <begin position="6"/>
        <end position="24"/>
    </location>
</feature>